<dbReference type="Proteomes" id="UP000283077">
    <property type="component" value="Unassembled WGS sequence"/>
</dbReference>
<keyword evidence="4" id="KW-1185">Reference proteome</keyword>
<dbReference type="RefSeq" id="WP_127700803.1">
    <property type="nucleotide sequence ID" value="NZ_SACS01000028.1"/>
</dbReference>
<dbReference type="OrthoDB" id="6876592at2"/>
<evidence type="ECO:0008006" key="5">
    <source>
        <dbReference type="Google" id="ProtNLM"/>
    </source>
</evidence>
<dbReference type="AlphaFoldDB" id="A0A437QES7"/>
<proteinExistence type="predicted"/>
<feature type="transmembrane region" description="Helical" evidence="2">
    <location>
        <begin position="24"/>
        <end position="43"/>
    </location>
</feature>
<evidence type="ECO:0000256" key="2">
    <source>
        <dbReference type="SAM" id="Phobius"/>
    </source>
</evidence>
<keyword evidence="2" id="KW-0812">Transmembrane</keyword>
<reference evidence="3 4" key="1">
    <citation type="submission" date="2019-01" db="EMBL/GenBank/DDBJ databases">
        <authorList>
            <person name="Chen W.-M."/>
        </authorList>
    </citation>
    <scope>NUCLEOTIDE SEQUENCE [LARGE SCALE GENOMIC DNA]</scope>
    <source>
        <strain evidence="3 4">KYPC3</strain>
    </source>
</reference>
<gene>
    <name evidence="3" type="ORF">EOE67_18455</name>
</gene>
<keyword evidence="2" id="KW-0472">Membrane</keyword>
<evidence type="ECO:0000313" key="3">
    <source>
        <dbReference type="EMBL" id="RVU33057.1"/>
    </source>
</evidence>
<keyword evidence="2" id="KW-1133">Transmembrane helix</keyword>
<protein>
    <recommendedName>
        <fullName evidence="5">MSHA biogenesis protein MshI</fullName>
    </recommendedName>
</protein>
<comment type="caution">
    <text evidence="3">The sequence shown here is derived from an EMBL/GenBank/DDBJ whole genome shotgun (WGS) entry which is preliminary data.</text>
</comment>
<name>A0A437QES7_9GAMM</name>
<evidence type="ECO:0000313" key="4">
    <source>
        <dbReference type="Proteomes" id="UP000283077"/>
    </source>
</evidence>
<accession>A0A437QES7</accession>
<dbReference type="EMBL" id="SACS01000028">
    <property type="protein sequence ID" value="RVU33057.1"/>
    <property type="molecule type" value="Genomic_DNA"/>
</dbReference>
<evidence type="ECO:0000256" key="1">
    <source>
        <dbReference type="SAM" id="MobiDB-lite"/>
    </source>
</evidence>
<organism evidence="3 4">
    <name type="scientific">Rheinheimera riviphila</name>
    <dbReference type="NCBI Taxonomy" id="1834037"/>
    <lineage>
        <taxon>Bacteria</taxon>
        <taxon>Pseudomonadati</taxon>
        <taxon>Pseudomonadota</taxon>
        <taxon>Gammaproteobacteria</taxon>
        <taxon>Chromatiales</taxon>
        <taxon>Chromatiaceae</taxon>
        <taxon>Rheinheimera</taxon>
    </lineage>
</organism>
<feature type="region of interest" description="Disordered" evidence="1">
    <location>
        <begin position="208"/>
        <end position="232"/>
    </location>
</feature>
<sequence length="232" mass="25603">MKLRVNLYQVVLQPRLEKMPLKQVAWLVGAVLVLLTVGGLWNYQQLLQQRQQADLVGKQVQNKLKELEVYQTSLSGRQPSLMLQQQAQQLQQSIGQKQQLLSYLKQEISKTPPQYSQVLSHLAAIDLPGIWLTSFQLGQQQQFSGVVKDSQLLPQWLQALGKNALLQGQSFDGVKLQPLTQAPYLSFDVSARPALLAEETLLQAPVISPTTAPATTQSTQATPTTPASGGQP</sequence>